<dbReference type="InterPro" id="IPR017441">
    <property type="entry name" value="Protein_kinase_ATP_BS"/>
</dbReference>
<dbReference type="InterPro" id="IPR000719">
    <property type="entry name" value="Prot_kinase_dom"/>
</dbReference>
<evidence type="ECO:0000256" key="10">
    <source>
        <dbReference type="PROSITE-ProRule" id="PRU10141"/>
    </source>
</evidence>
<dbReference type="InterPro" id="IPR008271">
    <property type="entry name" value="Ser/Thr_kinase_AS"/>
</dbReference>
<keyword evidence="6" id="KW-0418">Kinase</keyword>
<feature type="region of interest" description="Disordered" evidence="11">
    <location>
        <begin position="506"/>
        <end position="563"/>
    </location>
</feature>
<dbReference type="OMA" id="VMKVQYA"/>
<dbReference type="Gene3D" id="3.30.200.20">
    <property type="entry name" value="Phosphorylase Kinase, domain 1"/>
    <property type="match status" value="1"/>
</dbReference>
<dbReference type="GO" id="GO:0060211">
    <property type="term" value="P:regulation of nuclear-transcribed mRNA poly(A) tail shortening"/>
    <property type="evidence" value="ECO:0007669"/>
    <property type="project" value="UniProtKB-ARBA"/>
</dbReference>
<comment type="catalytic activity">
    <reaction evidence="8">
        <text>L-threonyl-[protein] + ATP = O-phospho-L-threonyl-[protein] + ADP + H(+)</text>
        <dbReference type="Rhea" id="RHEA:46608"/>
        <dbReference type="Rhea" id="RHEA-COMP:11060"/>
        <dbReference type="Rhea" id="RHEA-COMP:11605"/>
        <dbReference type="ChEBI" id="CHEBI:15378"/>
        <dbReference type="ChEBI" id="CHEBI:30013"/>
        <dbReference type="ChEBI" id="CHEBI:30616"/>
        <dbReference type="ChEBI" id="CHEBI:61977"/>
        <dbReference type="ChEBI" id="CHEBI:456216"/>
        <dbReference type="EC" id="2.7.11.1"/>
    </reaction>
</comment>
<feature type="compositionally biased region" description="Low complexity" evidence="11">
    <location>
        <begin position="639"/>
        <end position="661"/>
    </location>
</feature>
<evidence type="ECO:0000256" key="6">
    <source>
        <dbReference type="ARBA" id="ARBA00022777"/>
    </source>
</evidence>
<keyword evidence="5 10" id="KW-0547">Nucleotide-binding</keyword>
<evidence type="ECO:0000256" key="1">
    <source>
        <dbReference type="ARBA" id="ARBA00010006"/>
    </source>
</evidence>
<evidence type="ECO:0000256" key="5">
    <source>
        <dbReference type="ARBA" id="ARBA00022741"/>
    </source>
</evidence>
<dbReference type="EC" id="2.7.11.1" evidence="2"/>
<dbReference type="OrthoDB" id="347657at2759"/>
<dbReference type="eggNOG" id="KOG0592">
    <property type="taxonomic scope" value="Eukaryota"/>
</dbReference>
<protein>
    <recommendedName>
        <fullName evidence="2">non-specific serine/threonine protein kinase</fullName>
        <ecNumber evidence="2">2.7.11.1</ecNumber>
    </recommendedName>
</protein>
<dbReference type="Gene3D" id="1.10.510.10">
    <property type="entry name" value="Transferase(Phosphotransferase) domain 1"/>
    <property type="match status" value="1"/>
</dbReference>
<dbReference type="GO" id="GO:0005524">
    <property type="term" value="F:ATP binding"/>
    <property type="evidence" value="ECO:0007669"/>
    <property type="project" value="UniProtKB-UniRule"/>
</dbReference>
<dbReference type="SUPFAM" id="SSF56112">
    <property type="entry name" value="Protein kinase-like (PK-like)"/>
    <property type="match status" value="1"/>
</dbReference>
<dbReference type="SMART" id="SM00220">
    <property type="entry name" value="S_TKc"/>
    <property type="match status" value="1"/>
</dbReference>
<organism evidence="14">
    <name type="scientific">Vanderwaltozyma polyspora (strain ATCC 22028 / DSM 70294 / BCRC 21397 / CBS 2163 / NBRC 10782 / NRRL Y-8283 / UCD 57-17)</name>
    <name type="common">Kluyveromyces polysporus</name>
    <dbReference type="NCBI Taxonomy" id="436907"/>
    <lineage>
        <taxon>Eukaryota</taxon>
        <taxon>Fungi</taxon>
        <taxon>Dikarya</taxon>
        <taxon>Ascomycota</taxon>
        <taxon>Saccharomycotina</taxon>
        <taxon>Saccharomycetes</taxon>
        <taxon>Saccharomycetales</taxon>
        <taxon>Saccharomycetaceae</taxon>
        <taxon>Vanderwaltozyma</taxon>
    </lineage>
</organism>
<dbReference type="InterPro" id="IPR039046">
    <property type="entry name" value="PDPK1"/>
</dbReference>
<dbReference type="GO" id="GO:0010606">
    <property type="term" value="P:positive regulation of cytoplasmic mRNA processing body assembly"/>
    <property type="evidence" value="ECO:0007669"/>
    <property type="project" value="UniProtKB-ARBA"/>
</dbReference>
<feature type="compositionally biased region" description="Polar residues" evidence="11">
    <location>
        <begin position="1027"/>
        <end position="1041"/>
    </location>
</feature>
<evidence type="ECO:0000256" key="2">
    <source>
        <dbReference type="ARBA" id="ARBA00012513"/>
    </source>
</evidence>
<evidence type="ECO:0000256" key="4">
    <source>
        <dbReference type="ARBA" id="ARBA00022679"/>
    </source>
</evidence>
<feature type="binding site" evidence="10">
    <location>
        <position position="240"/>
    </location>
    <ligand>
        <name>ATP</name>
        <dbReference type="ChEBI" id="CHEBI:30616"/>
    </ligand>
</feature>
<comment type="similarity">
    <text evidence="1">Belongs to the protein kinase superfamily. AGC Ser/Thr protein kinase family. PDPK1 subfamily.</text>
</comment>
<dbReference type="GO" id="GO:0005938">
    <property type="term" value="C:cell cortex"/>
    <property type="evidence" value="ECO:0007669"/>
    <property type="project" value="UniProtKB-ARBA"/>
</dbReference>
<keyword evidence="14" id="KW-1185">Reference proteome</keyword>
<dbReference type="GO" id="GO:0000196">
    <property type="term" value="P:cell integrity MAPK cascade"/>
    <property type="evidence" value="ECO:0007669"/>
    <property type="project" value="UniProtKB-ARBA"/>
</dbReference>
<dbReference type="HOGENOM" id="CLU_005768_1_0_1"/>
<dbReference type="PROSITE" id="PS00107">
    <property type="entry name" value="PROTEIN_KINASE_ATP"/>
    <property type="match status" value="1"/>
</dbReference>
<evidence type="ECO:0000256" key="9">
    <source>
        <dbReference type="ARBA" id="ARBA00048679"/>
    </source>
</evidence>
<dbReference type="GO" id="GO:0032511">
    <property type="term" value="P:late endosome to vacuole transport via multivesicular body sorting pathway"/>
    <property type="evidence" value="ECO:0007669"/>
    <property type="project" value="UniProtKB-ARBA"/>
</dbReference>
<feature type="domain" description="Protein kinase" evidence="12">
    <location>
        <begin position="211"/>
        <end position="477"/>
    </location>
</feature>
<reference evidence="13 14" key="1">
    <citation type="journal article" date="2007" name="Proc. Natl. Acad. Sci. U.S.A.">
        <title>Independent sorting-out of thousands of duplicated gene pairs in two yeast species descended from a whole-genome duplication.</title>
        <authorList>
            <person name="Scannell D.R."/>
            <person name="Frank A.C."/>
            <person name="Conant G.C."/>
            <person name="Byrne K.P."/>
            <person name="Woolfit M."/>
            <person name="Wolfe K.H."/>
        </authorList>
    </citation>
    <scope>NUCLEOTIDE SEQUENCE [LARGE SCALE GENOMIC DNA]</scope>
    <source>
        <strain evidence="14">ATCC 22028 / DSM 70294 / BCRC 21397 / CBS 2163 / NBRC 10782 / NRRL Y-8283 / UCD 57-17</strain>
    </source>
</reference>
<dbReference type="PANTHER" id="PTHR24356">
    <property type="entry name" value="SERINE/THREONINE-PROTEIN KINASE"/>
    <property type="match status" value="1"/>
</dbReference>
<dbReference type="FunFam" id="3.30.200.20:FF:000191">
    <property type="entry name" value="3-phosphoinositide-dependent protein kinase 2-like"/>
    <property type="match status" value="1"/>
</dbReference>
<sequence>MTFAEEELNSMSRPLLPTDEEHLNEQLSRQQSYQQASGLLNTKRINPLSSPMRSTSNLNIAASLQQRGLDQREKALTDTDNFIQMYSKQARGNRISDDKINEQDSLDESLDEVLEDEEEVITLDSLDLGYNGLNSSETPEPLHIHRQRPSEQQQQSSRYATQSDGISVTTAMKQRQESWAERGAAKVVREVTNPETGSKSKQVILKGIKDFKFGEVLGDGSYSTVMLATSIETKKKYAVKVLSKEYLIKQKKVKYVNIEKNALQKLNNSRGIVRLFFTFQDEASLYFLLEYAPNGDFLSLIKKFGSMNEDCASYYSAQIIDAIHFVHSRGIIHRDIKPENILLDSEMKVKLTDFGTAKILEPKSSSSSSKHETYDLLTRSKSFVGTAEYVSPELLNDSYADSRCDIWAFGCIVFQMIAGKPPFKATNEYLTFQKVMKVQYAFTAGFPLVIRDLVKRILIKAPEQRLTISQIKKHHFLSDRNFSDGSVWNLAAPELQPYRVSAKSMQPVPALRDNTGANPKRPLLALQKRPNSRGASPSTPVPPKSPSPVSHSTEKPAQKKVMDERTAHILETARKEISNRKANSSRTPSGAAYAASAALTKKAVTSTPPNGSRISSASSASNNSMKNANASEPVLVTNSPLSPTIPRSSSLRSISSLSSHSAHGKAKQSEKPAHPHKLDSEWSWLLESNDDHVVKFGEMILSVMDTAVLEKKVHKVSGHIINPNTFGAQRTTLLSQVARNGGGITGLRSDPNYAILKEENYYQENPIDYENITKEYKYPMTHNAAFATDVDPNSVVSHPAPLTPTASNNSDDSSFGKFRKLFHHKPDAVGETVLWDNAYKRMFVLTTHGHLFILTKRNTPNTTDNSYYDICYKIFLYQTSTKVKELVIPSQTDPNHNSCYGAVETPYKSFVFKYRDQDSKSWFNAFKKSIKINHERHVGKAKREDNDGISNAAKAANIASPVLPRERTPKALPVSQQSPVLHQSHFIKENKTSSAPIVTSPTGRSSRLFDSFVSSRDKSKKSAVPVPTSSKLTNGLPSNVEHTPAGLGLTSLQSKFISSSEPSTGHIKNSKGLLKKTVNASNSRFLARSERSLRNK</sequence>
<evidence type="ECO:0000259" key="12">
    <source>
        <dbReference type="PROSITE" id="PS50011"/>
    </source>
</evidence>
<dbReference type="CDD" id="cd05581">
    <property type="entry name" value="STKc_PDK1"/>
    <property type="match status" value="1"/>
</dbReference>
<dbReference type="FunCoup" id="A7TI91">
    <property type="interactions" value="402"/>
</dbReference>
<keyword evidence="7 10" id="KW-0067">ATP-binding</keyword>
<feature type="compositionally biased region" description="Basic and acidic residues" evidence="11">
    <location>
        <begin position="1087"/>
        <end position="1096"/>
    </location>
</feature>
<dbReference type="InParanoid" id="A7TI91"/>
<dbReference type="PROSITE" id="PS50011">
    <property type="entry name" value="PROTEIN_KINASE_DOM"/>
    <property type="match status" value="1"/>
</dbReference>
<dbReference type="RefSeq" id="XP_001645815.1">
    <property type="nucleotide sequence ID" value="XM_001645765.1"/>
</dbReference>
<feature type="region of interest" description="Disordered" evidence="11">
    <location>
        <begin position="125"/>
        <end position="167"/>
    </location>
</feature>
<accession>A7TI91</accession>
<proteinExistence type="inferred from homology"/>
<dbReference type="InterPro" id="IPR050236">
    <property type="entry name" value="Ser_Thr_kinase_AGC"/>
</dbReference>
<dbReference type="PANTHER" id="PTHR24356:SF163">
    <property type="entry name" value="3-PHOSPHOINOSITIDE-DEPENDENT PROTEIN KINASE 1-RELATED"/>
    <property type="match status" value="1"/>
</dbReference>
<feature type="compositionally biased region" description="Basic and acidic residues" evidence="11">
    <location>
        <begin position="552"/>
        <end position="563"/>
    </location>
</feature>
<evidence type="ECO:0000313" key="13">
    <source>
        <dbReference type="EMBL" id="EDO17957.1"/>
    </source>
</evidence>
<feature type="region of interest" description="Disordered" evidence="11">
    <location>
        <begin position="603"/>
        <end position="675"/>
    </location>
</feature>
<name>A7TI91_VANPO</name>
<dbReference type="EMBL" id="DS480395">
    <property type="protein sequence ID" value="EDO17957.1"/>
    <property type="molecule type" value="Genomic_DNA"/>
</dbReference>
<evidence type="ECO:0000256" key="3">
    <source>
        <dbReference type="ARBA" id="ARBA00022527"/>
    </source>
</evidence>
<dbReference type="AlphaFoldDB" id="A7TI91"/>
<dbReference type="STRING" id="436907.A7TI91"/>
<dbReference type="FunFam" id="1.10.510.10:FF:000534">
    <property type="entry name" value="Serine/threonine-protein kinase PKH2"/>
    <property type="match status" value="1"/>
</dbReference>
<feature type="region of interest" description="Disordered" evidence="11">
    <location>
        <begin position="1019"/>
        <end position="1045"/>
    </location>
</feature>
<dbReference type="GO" id="GO:0004674">
    <property type="term" value="F:protein serine/threonine kinase activity"/>
    <property type="evidence" value="ECO:0007669"/>
    <property type="project" value="UniProtKB-KW"/>
</dbReference>
<comment type="catalytic activity">
    <reaction evidence="9">
        <text>L-seryl-[protein] + ATP = O-phospho-L-seryl-[protein] + ADP + H(+)</text>
        <dbReference type="Rhea" id="RHEA:17989"/>
        <dbReference type="Rhea" id="RHEA-COMP:9863"/>
        <dbReference type="Rhea" id="RHEA-COMP:11604"/>
        <dbReference type="ChEBI" id="CHEBI:15378"/>
        <dbReference type="ChEBI" id="CHEBI:29999"/>
        <dbReference type="ChEBI" id="CHEBI:30616"/>
        <dbReference type="ChEBI" id="CHEBI:83421"/>
        <dbReference type="ChEBI" id="CHEBI:456216"/>
        <dbReference type="EC" id="2.7.11.1"/>
    </reaction>
</comment>
<dbReference type="PhylomeDB" id="A7TI91"/>
<evidence type="ECO:0000256" key="7">
    <source>
        <dbReference type="ARBA" id="ARBA00022840"/>
    </source>
</evidence>
<evidence type="ECO:0000313" key="14">
    <source>
        <dbReference type="Proteomes" id="UP000000267"/>
    </source>
</evidence>
<dbReference type="PROSITE" id="PS00108">
    <property type="entry name" value="PROTEIN_KINASE_ST"/>
    <property type="match status" value="1"/>
</dbReference>
<feature type="compositionally biased region" description="Polar residues" evidence="11">
    <location>
        <begin position="1058"/>
        <end position="1067"/>
    </location>
</feature>
<evidence type="ECO:0000256" key="11">
    <source>
        <dbReference type="SAM" id="MobiDB-lite"/>
    </source>
</evidence>
<dbReference type="Pfam" id="PF00069">
    <property type="entry name" value="Pkinase"/>
    <property type="match status" value="1"/>
</dbReference>
<dbReference type="InterPro" id="IPR011009">
    <property type="entry name" value="Kinase-like_dom_sf"/>
</dbReference>
<dbReference type="KEGG" id="vpo:Kpol_1054p2"/>
<dbReference type="Proteomes" id="UP000000267">
    <property type="component" value="Unassembled WGS sequence"/>
</dbReference>
<keyword evidence="3" id="KW-0723">Serine/threonine-protein kinase</keyword>
<evidence type="ECO:0000256" key="8">
    <source>
        <dbReference type="ARBA" id="ARBA00047899"/>
    </source>
</evidence>
<feature type="region of interest" description="Disordered" evidence="11">
    <location>
        <begin position="1058"/>
        <end position="1096"/>
    </location>
</feature>
<gene>
    <name evidence="13" type="ORF">Kpol_1054p2</name>
</gene>
<keyword evidence="4" id="KW-0808">Transferase</keyword>
<dbReference type="GeneID" id="5546218"/>
<feature type="compositionally biased region" description="Low complexity" evidence="11">
    <location>
        <begin position="615"/>
        <end position="631"/>
    </location>
</feature>